<gene>
    <name evidence="1" type="ORF">ACFFN1_02350</name>
</gene>
<dbReference type="Proteomes" id="UP001589707">
    <property type="component" value="Unassembled WGS sequence"/>
</dbReference>
<dbReference type="RefSeq" id="WP_376838228.1">
    <property type="nucleotide sequence ID" value="NZ_JBHMAU010000022.1"/>
</dbReference>
<organism evidence="1 2">
    <name type="scientific">Brevibacterium otitidis</name>
    <dbReference type="NCBI Taxonomy" id="53364"/>
    <lineage>
        <taxon>Bacteria</taxon>
        <taxon>Bacillati</taxon>
        <taxon>Actinomycetota</taxon>
        <taxon>Actinomycetes</taxon>
        <taxon>Micrococcales</taxon>
        <taxon>Brevibacteriaceae</taxon>
        <taxon>Brevibacterium</taxon>
    </lineage>
</organism>
<sequence length="113" mass="12216">MAEAAEQVAIDSGFADGARQEAVQTLLCASHPGPEPLRSPRGALAYLRTGLGTPELRKRVFETGADHGIFLASGADPKVERTLIDDLLVLTASEQFDVQEETVARLRERLSEL</sequence>
<proteinExistence type="predicted"/>
<accession>A0ABV5WYL0</accession>
<dbReference type="EMBL" id="JBHMAU010000022">
    <property type="protein sequence ID" value="MFB9775259.1"/>
    <property type="molecule type" value="Genomic_DNA"/>
</dbReference>
<comment type="caution">
    <text evidence="1">The sequence shown here is derived from an EMBL/GenBank/DDBJ whole genome shotgun (WGS) entry which is preliminary data.</text>
</comment>
<name>A0ABV5WYL0_9MICO</name>
<evidence type="ECO:0000313" key="1">
    <source>
        <dbReference type="EMBL" id="MFB9775259.1"/>
    </source>
</evidence>
<protein>
    <submittedName>
        <fullName evidence="1">Uncharacterized protein</fullName>
    </submittedName>
</protein>
<reference evidence="1 2" key="1">
    <citation type="submission" date="2024-09" db="EMBL/GenBank/DDBJ databases">
        <authorList>
            <person name="Sun Q."/>
            <person name="Mori K."/>
        </authorList>
    </citation>
    <scope>NUCLEOTIDE SEQUENCE [LARGE SCALE GENOMIC DNA]</scope>
    <source>
        <strain evidence="1 2">JCM 11683</strain>
    </source>
</reference>
<evidence type="ECO:0000313" key="2">
    <source>
        <dbReference type="Proteomes" id="UP001589707"/>
    </source>
</evidence>
<keyword evidence="2" id="KW-1185">Reference proteome</keyword>